<dbReference type="GO" id="GO:0046872">
    <property type="term" value="F:metal ion binding"/>
    <property type="evidence" value="ECO:0007669"/>
    <property type="project" value="UniProtKB-KW"/>
</dbReference>
<dbReference type="Gene3D" id="2.60.120.330">
    <property type="entry name" value="B-lactam Antibiotic, Isopenicillin N Synthase, Chain"/>
    <property type="match status" value="1"/>
</dbReference>
<evidence type="ECO:0000259" key="3">
    <source>
        <dbReference type="PROSITE" id="PS51471"/>
    </source>
</evidence>
<evidence type="ECO:0000256" key="1">
    <source>
        <dbReference type="RuleBase" id="RU003682"/>
    </source>
</evidence>
<dbReference type="InterPro" id="IPR027443">
    <property type="entry name" value="IPNS-like_sf"/>
</dbReference>
<accession>A0A833RR87</accession>
<gene>
    <name evidence="4" type="ORF">FCM35_KLT15409</name>
</gene>
<evidence type="ECO:0000313" key="5">
    <source>
        <dbReference type="Proteomes" id="UP000623129"/>
    </source>
</evidence>
<dbReference type="InterPro" id="IPR044861">
    <property type="entry name" value="IPNS-like_FE2OG_OXY"/>
</dbReference>
<feature type="region of interest" description="Disordered" evidence="2">
    <location>
        <begin position="1"/>
        <end position="20"/>
    </location>
</feature>
<dbReference type="PANTHER" id="PTHR47990">
    <property type="entry name" value="2-OXOGLUTARATE (2OG) AND FE(II)-DEPENDENT OXYGENASE SUPERFAMILY PROTEIN-RELATED"/>
    <property type="match status" value="1"/>
</dbReference>
<sequence>MGIPKIDFSGLNSSDPSTEKWTTVRPQVMHALSNAGCFEAVFPPCPPLYGDTVKELFALPLERKKRNYYGPEYPFHGYLGGLPGLDGFETLAIRDAPRPEALHSGIKATKKRKGNERVSTLNLFNTVCDVVHPVAKHLYELERIVRRMILESLGVAKYYESQNESMWYLFRFSEYPPPSKEEKEKKIDKKLGYYSHQDTNTLSIIKQIQTDGLELKTRDGDWIEATPSPDSFIVMAGNSFRAWTNGNVHAPFHRILVGGEVTRYSSILFSVPSENDLVEAPEELVDENHPPLFIPFSYNEFTRFCASEKGAKADDMLEAFCADSKA</sequence>
<feature type="compositionally biased region" description="Polar residues" evidence="2">
    <location>
        <begin position="10"/>
        <end position="20"/>
    </location>
</feature>
<dbReference type="InterPro" id="IPR050231">
    <property type="entry name" value="Iron_ascorbate_oxido_reductase"/>
</dbReference>
<keyword evidence="1" id="KW-0560">Oxidoreductase</keyword>
<keyword evidence="1" id="KW-0479">Metal-binding</keyword>
<evidence type="ECO:0000313" key="4">
    <source>
        <dbReference type="EMBL" id="KAF3339638.1"/>
    </source>
</evidence>
<dbReference type="PROSITE" id="PS51471">
    <property type="entry name" value="FE2OG_OXY"/>
    <property type="match status" value="1"/>
</dbReference>
<comment type="similarity">
    <text evidence="1">Belongs to the iron/ascorbate-dependent oxidoreductase family.</text>
</comment>
<dbReference type="InterPro" id="IPR005123">
    <property type="entry name" value="Oxoglu/Fe-dep_dioxygenase_dom"/>
</dbReference>
<comment type="caution">
    <text evidence="4">The sequence shown here is derived from an EMBL/GenBank/DDBJ whole genome shotgun (WGS) entry which is preliminary data.</text>
</comment>
<keyword evidence="5" id="KW-1185">Reference proteome</keyword>
<keyword evidence="4" id="KW-0223">Dioxygenase</keyword>
<dbReference type="OrthoDB" id="288590at2759"/>
<dbReference type="EMBL" id="SWLB01000003">
    <property type="protein sequence ID" value="KAF3339638.1"/>
    <property type="molecule type" value="Genomic_DNA"/>
</dbReference>
<keyword evidence="1" id="KW-0408">Iron</keyword>
<dbReference type="AlphaFoldDB" id="A0A833RR87"/>
<proteinExistence type="inferred from homology"/>
<name>A0A833RR87_9POAL</name>
<organism evidence="4 5">
    <name type="scientific">Carex littledalei</name>
    <dbReference type="NCBI Taxonomy" id="544730"/>
    <lineage>
        <taxon>Eukaryota</taxon>
        <taxon>Viridiplantae</taxon>
        <taxon>Streptophyta</taxon>
        <taxon>Embryophyta</taxon>
        <taxon>Tracheophyta</taxon>
        <taxon>Spermatophyta</taxon>
        <taxon>Magnoliopsida</taxon>
        <taxon>Liliopsida</taxon>
        <taxon>Poales</taxon>
        <taxon>Cyperaceae</taxon>
        <taxon>Cyperoideae</taxon>
        <taxon>Cariceae</taxon>
        <taxon>Carex</taxon>
        <taxon>Carex subgen. Euthyceras</taxon>
    </lineage>
</organism>
<feature type="domain" description="Fe2OG dioxygenase" evidence="3">
    <location>
        <begin position="166"/>
        <end position="272"/>
    </location>
</feature>
<protein>
    <submittedName>
        <fullName evidence="4">Putative 2-oxoglutarate-dependent dioxygenase AOP1.2-like protein</fullName>
    </submittedName>
</protein>
<evidence type="ECO:0000256" key="2">
    <source>
        <dbReference type="SAM" id="MobiDB-lite"/>
    </source>
</evidence>
<dbReference type="SUPFAM" id="SSF51197">
    <property type="entry name" value="Clavaminate synthase-like"/>
    <property type="match status" value="1"/>
</dbReference>
<dbReference type="Proteomes" id="UP000623129">
    <property type="component" value="Unassembled WGS sequence"/>
</dbReference>
<dbReference type="Pfam" id="PF03171">
    <property type="entry name" value="2OG-FeII_Oxy"/>
    <property type="match status" value="1"/>
</dbReference>
<reference evidence="4" key="1">
    <citation type="submission" date="2020-01" db="EMBL/GenBank/DDBJ databases">
        <title>Genome sequence of Kobresia littledalei, the first chromosome-level genome in the family Cyperaceae.</title>
        <authorList>
            <person name="Qu G."/>
        </authorList>
    </citation>
    <scope>NUCLEOTIDE SEQUENCE</scope>
    <source>
        <strain evidence="4">C.B.Clarke</strain>
        <tissue evidence="4">Leaf</tissue>
    </source>
</reference>
<dbReference type="GO" id="GO:0051213">
    <property type="term" value="F:dioxygenase activity"/>
    <property type="evidence" value="ECO:0007669"/>
    <property type="project" value="UniProtKB-KW"/>
</dbReference>